<keyword evidence="6" id="KW-0812">Transmembrane</keyword>
<gene>
    <name evidence="7" type="ORF">Vbra_20684</name>
</gene>
<keyword evidence="2" id="KW-0328">Glycosyltransferase</keyword>
<dbReference type="InterPro" id="IPR002495">
    <property type="entry name" value="Glyco_trans_8"/>
</dbReference>
<keyword evidence="4" id="KW-0479">Metal-binding</keyword>
<dbReference type="EMBL" id="CDMY01000285">
    <property type="protein sequence ID" value="CEL99632.1"/>
    <property type="molecule type" value="Genomic_DNA"/>
</dbReference>
<evidence type="ECO:0000313" key="7">
    <source>
        <dbReference type="EMBL" id="CEL99632.1"/>
    </source>
</evidence>
<sequence length="370" mass="42261">MRLWTNRVLEVVTIAVFSALSLWQGALLLLNHRQHLWTATSQAGITTAGDTSAAPVHEGVPNTKEPLQQQGDTRMGNRNHENKTMDGERAEKAGERRWRDVFVVTGADRKQYQMLECGGYAVSGSAPNATLPHLSSSQSLRVFVLGISPTEVRLAAGQHSQVLFNFVRFYLPELLPTAAKAIWLDADMLVKSDITWLAGMCFVDDRSREHVGLAAVKREGFTFVKKFRNKPAFEEVLRVHLKVDTSKSMFNAGMCVLNLDYWRRHRLTEEVERLVYRMRSLGVGRYGGQSTVESSQIPLCVLFASRQVQPLSWKWNSLHFGWSKKLRSRVRASRIMHFNGYYKPWSPDGLYQDVWRAYFDPISHCYRHCL</sequence>
<dbReference type="PANTHER" id="PTHR13778:SF47">
    <property type="entry name" value="LIPOPOLYSACCHARIDE 1,3-GALACTOSYLTRANSFERASE"/>
    <property type="match status" value="1"/>
</dbReference>
<dbReference type="GO" id="GO:0046872">
    <property type="term" value="F:metal ion binding"/>
    <property type="evidence" value="ECO:0007669"/>
    <property type="project" value="UniProtKB-KW"/>
</dbReference>
<dbReference type="SUPFAM" id="SSF53448">
    <property type="entry name" value="Nucleotide-diphospho-sugar transferases"/>
    <property type="match status" value="1"/>
</dbReference>
<feature type="transmembrane region" description="Helical" evidence="6">
    <location>
        <begin position="12"/>
        <end position="30"/>
    </location>
</feature>
<keyword evidence="3" id="KW-0808">Transferase</keyword>
<evidence type="ECO:0000256" key="3">
    <source>
        <dbReference type="ARBA" id="ARBA00022679"/>
    </source>
</evidence>
<dbReference type="GO" id="GO:0016757">
    <property type="term" value="F:glycosyltransferase activity"/>
    <property type="evidence" value="ECO:0007669"/>
    <property type="project" value="UniProtKB-KW"/>
</dbReference>
<dbReference type="Pfam" id="PF01501">
    <property type="entry name" value="Glyco_transf_8"/>
    <property type="match status" value="1"/>
</dbReference>
<evidence type="ECO:0000256" key="5">
    <source>
        <dbReference type="SAM" id="MobiDB-lite"/>
    </source>
</evidence>
<protein>
    <recommendedName>
        <fullName evidence="9">Hexosyltransferase</fullName>
    </recommendedName>
</protein>
<keyword evidence="6" id="KW-1133">Transmembrane helix</keyword>
<dbReference type="AlphaFoldDB" id="A0A0G4EP94"/>
<dbReference type="PANTHER" id="PTHR13778">
    <property type="entry name" value="GLYCOSYLTRANSFERASE 8 DOMAIN-CONTAINING PROTEIN"/>
    <property type="match status" value="1"/>
</dbReference>
<name>A0A0G4EP94_VITBC</name>
<dbReference type="InterPro" id="IPR050748">
    <property type="entry name" value="Glycosyltrans_8_dom-fam"/>
</dbReference>
<dbReference type="InterPro" id="IPR029044">
    <property type="entry name" value="Nucleotide-diphossugar_trans"/>
</dbReference>
<dbReference type="Gene3D" id="3.90.550.10">
    <property type="entry name" value="Spore Coat Polysaccharide Biosynthesis Protein SpsA, Chain A"/>
    <property type="match status" value="1"/>
</dbReference>
<dbReference type="VEuPathDB" id="CryptoDB:Vbra_20684"/>
<comment type="similarity">
    <text evidence="1">Belongs to the glycosyltransferase 8 family.</text>
</comment>
<dbReference type="InParanoid" id="A0A0G4EP94"/>
<organism evidence="7 8">
    <name type="scientific">Vitrella brassicaformis (strain CCMP3155)</name>
    <dbReference type="NCBI Taxonomy" id="1169540"/>
    <lineage>
        <taxon>Eukaryota</taxon>
        <taxon>Sar</taxon>
        <taxon>Alveolata</taxon>
        <taxon>Colpodellida</taxon>
        <taxon>Vitrellaceae</taxon>
        <taxon>Vitrella</taxon>
    </lineage>
</organism>
<dbReference type="Proteomes" id="UP000041254">
    <property type="component" value="Unassembled WGS sequence"/>
</dbReference>
<evidence type="ECO:0000256" key="4">
    <source>
        <dbReference type="ARBA" id="ARBA00022723"/>
    </source>
</evidence>
<dbReference type="PhylomeDB" id="A0A0G4EP94"/>
<evidence type="ECO:0000256" key="1">
    <source>
        <dbReference type="ARBA" id="ARBA00006351"/>
    </source>
</evidence>
<evidence type="ECO:0000313" key="8">
    <source>
        <dbReference type="Proteomes" id="UP000041254"/>
    </source>
</evidence>
<evidence type="ECO:0008006" key="9">
    <source>
        <dbReference type="Google" id="ProtNLM"/>
    </source>
</evidence>
<keyword evidence="6" id="KW-0472">Membrane</keyword>
<proteinExistence type="inferred from homology"/>
<accession>A0A0G4EP94</accession>
<reference evidence="7 8" key="1">
    <citation type="submission" date="2014-11" db="EMBL/GenBank/DDBJ databases">
        <authorList>
            <person name="Zhu J."/>
            <person name="Qi W."/>
            <person name="Song R."/>
        </authorList>
    </citation>
    <scope>NUCLEOTIDE SEQUENCE [LARGE SCALE GENOMIC DNA]</scope>
</reference>
<dbReference type="OrthoDB" id="411524at2759"/>
<evidence type="ECO:0000256" key="2">
    <source>
        <dbReference type="ARBA" id="ARBA00022676"/>
    </source>
</evidence>
<evidence type="ECO:0000256" key="6">
    <source>
        <dbReference type="SAM" id="Phobius"/>
    </source>
</evidence>
<feature type="compositionally biased region" description="Basic and acidic residues" evidence="5">
    <location>
        <begin position="78"/>
        <end position="93"/>
    </location>
</feature>
<feature type="region of interest" description="Disordered" evidence="5">
    <location>
        <begin position="48"/>
        <end position="93"/>
    </location>
</feature>
<keyword evidence="8" id="KW-1185">Reference proteome</keyword>